<protein>
    <submittedName>
        <fullName evidence="2">Unannotated protein</fullName>
    </submittedName>
</protein>
<feature type="transmembrane region" description="Helical" evidence="1">
    <location>
        <begin position="76"/>
        <end position="94"/>
    </location>
</feature>
<keyword evidence="1" id="KW-0472">Membrane</keyword>
<dbReference type="AlphaFoldDB" id="A0A6J6FLF9"/>
<keyword evidence="1" id="KW-1133">Transmembrane helix</keyword>
<evidence type="ECO:0000256" key="1">
    <source>
        <dbReference type="SAM" id="Phobius"/>
    </source>
</evidence>
<accession>A0A6J6FLF9</accession>
<dbReference type="EMBL" id="CAEZZS010000015">
    <property type="protein sequence ID" value="CAB4773147.1"/>
    <property type="molecule type" value="Genomic_DNA"/>
</dbReference>
<sequence>MLEYRVILLLRSTAGLLALSALALLLRPGKPIALLGLTSSRELEWSFRLVGISNLGLAALLTLAAAFLGERGLRQAAAILLLISAATFVLTIFLPGGWGLWHLLLLIFEVTLASAYFFALKGRRRNR</sequence>
<dbReference type="EMBL" id="CAEZXH010000039">
    <property type="protein sequence ID" value="CAB4684164.1"/>
    <property type="molecule type" value="Genomic_DNA"/>
</dbReference>
<name>A0A6J6FLF9_9ZZZZ</name>
<proteinExistence type="predicted"/>
<feature type="transmembrane region" description="Helical" evidence="1">
    <location>
        <begin position="47"/>
        <end position="69"/>
    </location>
</feature>
<evidence type="ECO:0000313" key="3">
    <source>
        <dbReference type="EMBL" id="CAB4684164.1"/>
    </source>
</evidence>
<dbReference type="EMBL" id="CAEZUJ010000002">
    <property type="protein sequence ID" value="CAB4589641.1"/>
    <property type="molecule type" value="Genomic_DNA"/>
</dbReference>
<evidence type="ECO:0000313" key="2">
    <source>
        <dbReference type="EMBL" id="CAB4589641.1"/>
    </source>
</evidence>
<keyword evidence="1" id="KW-0812">Transmembrane</keyword>
<organism evidence="2">
    <name type="scientific">freshwater metagenome</name>
    <dbReference type="NCBI Taxonomy" id="449393"/>
    <lineage>
        <taxon>unclassified sequences</taxon>
        <taxon>metagenomes</taxon>
        <taxon>ecological metagenomes</taxon>
    </lineage>
</organism>
<gene>
    <name evidence="2" type="ORF">UFOPK1811_00081</name>
    <name evidence="3" type="ORF">UFOPK2360_00762</name>
    <name evidence="4" type="ORF">UFOPK2922_00479</name>
    <name evidence="5" type="ORF">UFOPK3306_01139</name>
</gene>
<reference evidence="2" key="1">
    <citation type="submission" date="2020-05" db="EMBL/GenBank/DDBJ databases">
        <authorList>
            <person name="Chiriac C."/>
            <person name="Salcher M."/>
            <person name="Ghai R."/>
            <person name="Kavagutti S V."/>
        </authorList>
    </citation>
    <scope>NUCLEOTIDE SEQUENCE</scope>
</reference>
<dbReference type="EMBL" id="CAFBLI010000106">
    <property type="protein sequence ID" value="CAB4874779.1"/>
    <property type="molecule type" value="Genomic_DNA"/>
</dbReference>
<feature type="transmembrane region" description="Helical" evidence="1">
    <location>
        <begin position="100"/>
        <end position="120"/>
    </location>
</feature>
<evidence type="ECO:0000313" key="4">
    <source>
        <dbReference type="EMBL" id="CAB4773147.1"/>
    </source>
</evidence>
<evidence type="ECO:0000313" key="5">
    <source>
        <dbReference type="EMBL" id="CAB4874779.1"/>
    </source>
</evidence>